<dbReference type="AlphaFoldDB" id="A0AAX2ZHQ1"/>
<feature type="transmembrane region" description="Helical" evidence="1">
    <location>
        <begin position="75"/>
        <end position="96"/>
    </location>
</feature>
<feature type="transmembrane region" description="Helical" evidence="1">
    <location>
        <begin position="108"/>
        <end position="131"/>
    </location>
</feature>
<evidence type="ECO:0000313" key="2">
    <source>
        <dbReference type="EMBL" id="UEL48692.1"/>
    </source>
</evidence>
<dbReference type="GO" id="GO:0008654">
    <property type="term" value="P:phospholipid biosynthetic process"/>
    <property type="evidence" value="ECO:0007669"/>
    <property type="project" value="InterPro"/>
</dbReference>
<evidence type="ECO:0000313" key="3">
    <source>
        <dbReference type="Proteomes" id="UP001198983"/>
    </source>
</evidence>
<dbReference type="InterPro" id="IPR000462">
    <property type="entry name" value="CDP-OH_P_trans"/>
</dbReference>
<dbReference type="EMBL" id="CP081135">
    <property type="protein sequence ID" value="UEL48692.1"/>
    <property type="molecule type" value="Genomic_DNA"/>
</dbReference>
<accession>A0AAX2ZHQ1</accession>
<dbReference type="RefSeq" id="WP_228416723.1">
    <property type="nucleotide sequence ID" value="NZ_CP081135.1"/>
</dbReference>
<reference evidence="2 3" key="1">
    <citation type="journal article" date="2023" name="Int. J. Syst. Evol. Microbiol.">
        <title>Terrisporobacter hibernicus sp. nov., isolated from bovine faeces in Northern Ireland.</title>
        <authorList>
            <person name="Mitchell M."/>
            <person name="Nguyen S.V."/>
            <person name="Connor M."/>
            <person name="Fairley D.J."/>
            <person name="Donoghue O."/>
            <person name="Marshall H."/>
            <person name="Koolman L."/>
            <person name="McMullan G."/>
            <person name="Schaffer K.E."/>
            <person name="McGrath J.W."/>
            <person name="Fanning S."/>
        </authorList>
    </citation>
    <scope>NUCLEOTIDE SEQUENCE [LARGE SCALE GENOMIC DNA]</scope>
    <source>
        <strain evidence="2 3">MCA3</strain>
    </source>
</reference>
<keyword evidence="1" id="KW-0812">Transmembrane</keyword>
<proteinExistence type="predicted"/>
<gene>
    <name evidence="2" type="ORF">JW646_04345</name>
</gene>
<feature type="transmembrane region" description="Helical" evidence="1">
    <location>
        <begin position="217"/>
        <end position="238"/>
    </location>
</feature>
<dbReference type="InterPro" id="IPR043130">
    <property type="entry name" value="CDP-OH_PTrfase_TM_dom"/>
</dbReference>
<dbReference type="Pfam" id="PF01066">
    <property type="entry name" value="CDP-OH_P_transf"/>
    <property type="match status" value="1"/>
</dbReference>
<feature type="transmembrane region" description="Helical" evidence="1">
    <location>
        <begin position="185"/>
        <end position="211"/>
    </location>
</feature>
<name>A0AAX2ZHQ1_9FIRM</name>
<organism evidence="2 3">
    <name type="scientific">Terrisporobacter hibernicus</name>
    <dbReference type="NCBI Taxonomy" id="2813371"/>
    <lineage>
        <taxon>Bacteria</taxon>
        <taxon>Bacillati</taxon>
        <taxon>Bacillota</taxon>
        <taxon>Clostridia</taxon>
        <taxon>Peptostreptococcales</taxon>
        <taxon>Peptostreptococcaceae</taxon>
        <taxon>Terrisporobacter</taxon>
    </lineage>
</organism>
<sequence length="244" mass="27294">MISIKELHKKTLPEYKRQFVKIDYVSYYLWRPICDYMTILFLNTKITATAVTIVSFYSCLLSLACFIFIPSVQGALLGYLLFWIWNISDGIDGNIARYTDTCSKAGDLWDALAGYVAMFVVYFGAGIYAASENSLISIPFLRDIDFCIMGAIAGICTLLPRLIIQKKECVYGKEASKNMKDRSTFGIVKILAVNVISINGVSGLLFLLAIISRMVNVYIIVYSFIMLAFGVSSIYSIMKGLPNE</sequence>
<dbReference type="GO" id="GO:0016780">
    <property type="term" value="F:phosphotransferase activity, for other substituted phosphate groups"/>
    <property type="evidence" value="ECO:0007669"/>
    <property type="project" value="InterPro"/>
</dbReference>
<keyword evidence="3" id="KW-1185">Reference proteome</keyword>
<keyword evidence="1" id="KW-1133">Transmembrane helix</keyword>
<dbReference type="KEGG" id="tem:JW646_04345"/>
<dbReference type="Proteomes" id="UP001198983">
    <property type="component" value="Chromosome"/>
</dbReference>
<dbReference type="Gene3D" id="1.20.120.1760">
    <property type="match status" value="1"/>
</dbReference>
<feature type="transmembrane region" description="Helical" evidence="1">
    <location>
        <begin position="143"/>
        <end position="164"/>
    </location>
</feature>
<evidence type="ECO:0000256" key="1">
    <source>
        <dbReference type="SAM" id="Phobius"/>
    </source>
</evidence>
<feature type="transmembrane region" description="Helical" evidence="1">
    <location>
        <begin position="46"/>
        <end position="69"/>
    </location>
</feature>
<keyword evidence="1" id="KW-0472">Membrane</keyword>
<dbReference type="GO" id="GO:0016020">
    <property type="term" value="C:membrane"/>
    <property type="evidence" value="ECO:0007669"/>
    <property type="project" value="InterPro"/>
</dbReference>
<protein>
    <submittedName>
        <fullName evidence="2">CDP-alcohol phosphatidyltransferase family protein</fullName>
    </submittedName>
</protein>